<reference evidence="2" key="1">
    <citation type="submission" date="2022-07" db="EMBL/GenBank/DDBJ databases">
        <title>Genome Sequence of Agrocybe chaxingu.</title>
        <authorList>
            <person name="Buettner E."/>
        </authorList>
    </citation>
    <scope>NUCLEOTIDE SEQUENCE</scope>
    <source>
        <strain evidence="2">MP-N11</strain>
    </source>
</reference>
<protein>
    <submittedName>
        <fullName evidence="2">Uncharacterized protein</fullName>
    </submittedName>
</protein>
<accession>A0A9W8MT75</accession>
<feature type="compositionally biased region" description="Low complexity" evidence="1">
    <location>
        <begin position="79"/>
        <end position="98"/>
    </location>
</feature>
<evidence type="ECO:0000256" key="1">
    <source>
        <dbReference type="SAM" id="MobiDB-lite"/>
    </source>
</evidence>
<gene>
    <name evidence="2" type="ORF">NLJ89_g5910</name>
</gene>
<evidence type="ECO:0000313" key="3">
    <source>
        <dbReference type="Proteomes" id="UP001148786"/>
    </source>
</evidence>
<sequence>MKRRGQSAAAHDNPDACTKDANRSISEESTPDHGTHHHRPHIQAYTMTDSPDTPDATHPLSSQELEAGLIYARRLAPPGYDQPQQGYYGQGQQAHSQGQGYGPTPSHAHSHSQSHSYAPSQSYSPPPAVPPQQQYGQPNLGYPQQHQPHSRPTSVVYGQPVPTPGFPVPQGGPPSMQGQYNVPVPGPGAYAAQAQQAQANLASQYKGYAEPMRGLPPK</sequence>
<dbReference type="Proteomes" id="UP001148786">
    <property type="component" value="Unassembled WGS sequence"/>
</dbReference>
<feature type="compositionally biased region" description="Low complexity" evidence="1">
    <location>
        <begin position="105"/>
        <end position="123"/>
    </location>
</feature>
<feature type="compositionally biased region" description="Basic and acidic residues" evidence="1">
    <location>
        <begin position="12"/>
        <end position="34"/>
    </location>
</feature>
<keyword evidence="3" id="KW-1185">Reference proteome</keyword>
<feature type="compositionally biased region" description="Pro residues" evidence="1">
    <location>
        <begin position="161"/>
        <end position="172"/>
    </location>
</feature>
<dbReference type="EMBL" id="JANKHO010000588">
    <property type="protein sequence ID" value="KAJ3508161.1"/>
    <property type="molecule type" value="Genomic_DNA"/>
</dbReference>
<proteinExistence type="predicted"/>
<evidence type="ECO:0000313" key="2">
    <source>
        <dbReference type="EMBL" id="KAJ3508161.1"/>
    </source>
</evidence>
<comment type="caution">
    <text evidence="2">The sequence shown here is derived from an EMBL/GenBank/DDBJ whole genome shotgun (WGS) entry which is preliminary data.</text>
</comment>
<organism evidence="2 3">
    <name type="scientific">Agrocybe chaxingu</name>
    <dbReference type="NCBI Taxonomy" id="84603"/>
    <lineage>
        <taxon>Eukaryota</taxon>
        <taxon>Fungi</taxon>
        <taxon>Dikarya</taxon>
        <taxon>Basidiomycota</taxon>
        <taxon>Agaricomycotina</taxon>
        <taxon>Agaricomycetes</taxon>
        <taxon>Agaricomycetidae</taxon>
        <taxon>Agaricales</taxon>
        <taxon>Agaricineae</taxon>
        <taxon>Strophariaceae</taxon>
        <taxon>Agrocybe</taxon>
    </lineage>
</organism>
<name>A0A9W8MT75_9AGAR</name>
<dbReference type="OrthoDB" id="3016366at2759"/>
<feature type="region of interest" description="Disordered" evidence="1">
    <location>
        <begin position="1"/>
        <end position="182"/>
    </location>
</feature>
<feature type="compositionally biased region" description="Polar residues" evidence="1">
    <location>
        <begin position="142"/>
        <end position="153"/>
    </location>
</feature>
<dbReference type="AlphaFoldDB" id="A0A9W8MT75"/>